<proteinExistence type="predicted"/>
<dbReference type="InterPro" id="IPR008030">
    <property type="entry name" value="NmrA-like"/>
</dbReference>
<keyword evidence="1" id="KW-0521">NADP</keyword>
<dbReference type="Gene3D" id="3.90.25.10">
    <property type="entry name" value="UDP-galactose 4-epimerase, domain 1"/>
    <property type="match status" value="1"/>
</dbReference>
<dbReference type="PANTHER" id="PTHR47706:SF10">
    <property type="entry name" value="NMRA-LIKE DOMAIN-CONTAINING PROTEIN"/>
    <property type="match status" value="1"/>
</dbReference>
<dbReference type="SUPFAM" id="SSF51735">
    <property type="entry name" value="NAD(P)-binding Rossmann-fold domains"/>
    <property type="match status" value="1"/>
</dbReference>
<dbReference type="Pfam" id="PF05368">
    <property type="entry name" value="NmrA"/>
    <property type="match status" value="1"/>
</dbReference>
<dbReference type="Proteomes" id="UP000240883">
    <property type="component" value="Unassembled WGS sequence"/>
</dbReference>
<gene>
    <name evidence="4" type="ORF">BS50DRAFT_644523</name>
</gene>
<accession>A0A2T2PD54</accession>
<sequence length="299" mass="32843">MAGSIKNVVLVAASGNLAPSILKQFLASSFNVTVLSRSNSSATFPADVKVVKSDYSALSLRSAFAGQDAVVSLVGHDNLVIQKDFIDAAIAAGVKRFVPSEFGHNTSDERVLSLAPILKGKRQIIEYLQSKEATISWTALIVGQFFDWGLKSGFLGFDLKERRAMLWDGGETPFALTTLPTIAKALVRSLEEEGFAKTKNQYIFVYSFVTTQRELLAKLEQLSGTQWLITEDVNVETRVKGVHEQLSRGDYSHVHDLLRAVSYGKRAGLGAFEAYWNDALGLDKEYLDRSLASVIESLE</sequence>
<dbReference type="InterPro" id="IPR036291">
    <property type="entry name" value="NAD(P)-bd_dom_sf"/>
</dbReference>
<keyword evidence="2" id="KW-0560">Oxidoreductase</keyword>
<dbReference type="STRING" id="1448308.A0A2T2PD54"/>
<dbReference type="InterPro" id="IPR051609">
    <property type="entry name" value="NmrA/Isoflavone_reductase-like"/>
</dbReference>
<evidence type="ECO:0000256" key="1">
    <source>
        <dbReference type="ARBA" id="ARBA00022857"/>
    </source>
</evidence>
<reference evidence="4 5" key="1">
    <citation type="journal article" date="2018" name="Front. Microbiol.">
        <title>Genome-Wide Analysis of Corynespora cassiicola Leaf Fall Disease Putative Effectors.</title>
        <authorList>
            <person name="Lopez D."/>
            <person name="Ribeiro S."/>
            <person name="Label P."/>
            <person name="Fumanal B."/>
            <person name="Venisse J.S."/>
            <person name="Kohler A."/>
            <person name="de Oliveira R.R."/>
            <person name="Labutti K."/>
            <person name="Lipzen A."/>
            <person name="Lail K."/>
            <person name="Bauer D."/>
            <person name="Ohm R.A."/>
            <person name="Barry K.W."/>
            <person name="Spatafora J."/>
            <person name="Grigoriev I.V."/>
            <person name="Martin F.M."/>
            <person name="Pujade-Renaud V."/>
        </authorList>
    </citation>
    <scope>NUCLEOTIDE SEQUENCE [LARGE SCALE GENOMIC DNA]</scope>
    <source>
        <strain evidence="4 5">Philippines</strain>
    </source>
</reference>
<evidence type="ECO:0000256" key="2">
    <source>
        <dbReference type="ARBA" id="ARBA00023002"/>
    </source>
</evidence>
<feature type="domain" description="NmrA-like" evidence="3">
    <location>
        <begin position="6"/>
        <end position="136"/>
    </location>
</feature>
<dbReference type="EMBL" id="KZ678128">
    <property type="protein sequence ID" value="PSN75609.1"/>
    <property type="molecule type" value="Genomic_DNA"/>
</dbReference>
<keyword evidence="5" id="KW-1185">Reference proteome</keyword>
<dbReference type="InterPro" id="IPR045312">
    <property type="entry name" value="PCBER-like"/>
</dbReference>
<dbReference type="GO" id="GO:0016491">
    <property type="term" value="F:oxidoreductase activity"/>
    <property type="evidence" value="ECO:0007669"/>
    <property type="project" value="UniProtKB-KW"/>
</dbReference>
<organism evidence="4 5">
    <name type="scientific">Corynespora cassiicola Philippines</name>
    <dbReference type="NCBI Taxonomy" id="1448308"/>
    <lineage>
        <taxon>Eukaryota</taxon>
        <taxon>Fungi</taxon>
        <taxon>Dikarya</taxon>
        <taxon>Ascomycota</taxon>
        <taxon>Pezizomycotina</taxon>
        <taxon>Dothideomycetes</taxon>
        <taxon>Pleosporomycetidae</taxon>
        <taxon>Pleosporales</taxon>
        <taxon>Corynesporascaceae</taxon>
        <taxon>Corynespora</taxon>
    </lineage>
</organism>
<dbReference type="PANTHER" id="PTHR47706">
    <property type="entry name" value="NMRA-LIKE FAMILY PROTEIN"/>
    <property type="match status" value="1"/>
</dbReference>
<evidence type="ECO:0000259" key="3">
    <source>
        <dbReference type="Pfam" id="PF05368"/>
    </source>
</evidence>
<dbReference type="CDD" id="cd05259">
    <property type="entry name" value="PCBER_SDR_a"/>
    <property type="match status" value="1"/>
</dbReference>
<name>A0A2T2PD54_CORCC</name>
<dbReference type="AlphaFoldDB" id="A0A2T2PD54"/>
<evidence type="ECO:0000313" key="4">
    <source>
        <dbReference type="EMBL" id="PSN75609.1"/>
    </source>
</evidence>
<dbReference type="Gene3D" id="3.40.50.720">
    <property type="entry name" value="NAD(P)-binding Rossmann-like Domain"/>
    <property type="match status" value="1"/>
</dbReference>
<evidence type="ECO:0000313" key="5">
    <source>
        <dbReference type="Proteomes" id="UP000240883"/>
    </source>
</evidence>
<protein>
    <submittedName>
        <fullName evidence="4">NAD(P)-binding protein</fullName>
    </submittedName>
</protein>
<dbReference type="OrthoDB" id="9984533at2759"/>